<sequence length="97" mass="10323">MVIMKPSLSLILCCFLLASFIVFPYGVVSRTVIGWAPSHENPYGHVGGSKSPTAPSQVVRKSPQPSGQVNSTTSNRELTPGKPCNNTADYRNGSCSP</sequence>
<feature type="region of interest" description="Disordered" evidence="1">
    <location>
        <begin position="44"/>
        <end position="97"/>
    </location>
</feature>
<name>A0ABR2CSM4_9ROSI</name>
<reference evidence="2 3" key="1">
    <citation type="journal article" date="2024" name="G3 (Bethesda)">
        <title>Genome assembly of Hibiscus sabdariffa L. provides insights into metabolisms of medicinal natural products.</title>
        <authorList>
            <person name="Kim T."/>
        </authorList>
    </citation>
    <scope>NUCLEOTIDE SEQUENCE [LARGE SCALE GENOMIC DNA]</scope>
    <source>
        <strain evidence="2">TK-2024</strain>
        <tissue evidence="2">Old leaves</tissue>
    </source>
</reference>
<dbReference type="EMBL" id="JBBPBM010000045">
    <property type="protein sequence ID" value="KAK8522773.1"/>
    <property type="molecule type" value="Genomic_DNA"/>
</dbReference>
<evidence type="ECO:0000313" key="3">
    <source>
        <dbReference type="Proteomes" id="UP001472677"/>
    </source>
</evidence>
<feature type="compositionally biased region" description="Polar residues" evidence="1">
    <location>
        <begin position="63"/>
        <end position="77"/>
    </location>
</feature>
<organism evidence="2 3">
    <name type="scientific">Hibiscus sabdariffa</name>
    <name type="common">roselle</name>
    <dbReference type="NCBI Taxonomy" id="183260"/>
    <lineage>
        <taxon>Eukaryota</taxon>
        <taxon>Viridiplantae</taxon>
        <taxon>Streptophyta</taxon>
        <taxon>Embryophyta</taxon>
        <taxon>Tracheophyta</taxon>
        <taxon>Spermatophyta</taxon>
        <taxon>Magnoliopsida</taxon>
        <taxon>eudicotyledons</taxon>
        <taxon>Gunneridae</taxon>
        <taxon>Pentapetalae</taxon>
        <taxon>rosids</taxon>
        <taxon>malvids</taxon>
        <taxon>Malvales</taxon>
        <taxon>Malvaceae</taxon>
        <taxon>Malvoideae</taxon>
        <taxon>Hibiscus</taxon>
    </lineage>
</organism>
<protein>
    <submittedName>
        <fullName evidence="2">Uncharacterized protein</fullName>
    </submittedName>
</protein>
<evidence type="ECO:0000256" key="1">
    <source>
        <dbReference type="SAM" id="MobiDB-lite"/>
    </source>
</evidence>
<evidence type="ECO:0000313" key="2">
    <source>
        <dbReference type="EMBL" id="KAK8522773.1"/>
    </source>
</evidence>
<dbReference type="Proteomes" id="UP001472677">
    <property type="component" value="Unassembled WGS sequence"/>
</dbReference>
<accession>A0ABR2CSM4</accession>
<keyword evidence="3" id="KW-1185">Reference proteome</keyword>
<comment type="caution">
    <text evidence="2">The sequence shown here is derived from an EMBL/GenBank/DDBJ whole genome shotgun (WGS) entry which is preliminary data.</text>
</comment>
<gene>
    <name evidence="2" type="ORF">V6N12_056468</name>
</gene>
<proteinExistence type="predicted"/>
<feature type="compositionally biased region" description="Polar residues" evidence="1">
    <location>
        <begin position="84"/>
        <end position="97"/>
    </location>
</feature>